<gene>
    <name evidence="1" type="ORF">GURASL_37240</name>
</gene>
<dbReference type="Pfam" id="PF04368">
    <property type="entry name" value="DUF507"/>
    <property type="match status" value="1"/>
</dbReference>
<reference evidence="1 2" key="1">
    <citation type="submission" date="2022-12" db="EMBL/GenBank/DDBJ databases">
        <title>Polyphasic characterization of Geotalea uranireducens NIT-SL11 newly isolated from a complex of sewage sludge and microbially reduced graphene oxide.</title>
        <authorList>
            <person name="Xie L."/>
            <person name="Yoshida N."/>
            <person name="Meng L."/>
        </authorList>
    </citation>
    <scope>NUCLEOTIDE SEQUENCE [LARGE SCALE GENOMIC DNA]</scope>
    <source>
        <strain evidence="1 2">NIT-SL11</strain>
    </source>
</reference>
<dbReference type="InterPro" id="IPR007463">
    <property type="entry name" value="DUF507"/>
</dbReference>
<proteinExistence type="predicted"/>
<evidence type="ECO:0000313" key="2">
    <source>
        <dbReference type="Proteomes" id="UP001317705"/>
    </source>
</evidence>
<keyword evidence="2" id="KW-1185">Reference proteome</keyword>
<evidence type="ECO:0000313" key="1">
    <source>
        <dbReference type="EMBL" id="BDV44801.1"/>
    </source>
</evidence>
<dbReference type="EMBL" id="AP027151">
    <property type="protein sequence ID" value="BDV44801.1"/>
    <property type="molecule type" value="Genomic_DNA"/>
</dbReference>
<dbReference type="Proteomes" id="UP001317705">
    <property type="component" value="Chromosome"/>
</dbReference>
<organism evidence="1 2">
    <name type="scientific">Geotalea uraniireducens</name>
    <dbReference type="NCBI Taxonomy" id="351604"/>
    <lineage>
        <taxon>Bacteria</taxon>
        <taxon>Pseudomonadati</taxon>
        <taxon>Thermodesulfobacteriota</taxon>
        <taxon>Desulfuromonadia</taxon>
        <taxon>Geobacterales</taxon>
        <taxon>Geobacteraceae</taxon>
        <taxon>Geotalea</taxon>
    </lineage>
</organism>
<accession>A0ABM8ER53</accession>
<sequence>MGKLSQGTGVRMKLKDGQIERLAERILERLTVAGLIQLKSERGKLLAGIRSVIAADCKGEEDLEKEAERLLEQTLRSMGGAAGGIDRHKMLRMIKERLAKERGIVL</sequence>
<protein>
    <recommendedName>
        <fullName evidence="3">DUF507 family protein</fullName>
    </recommendedName>
</protein>
<name>A0ABM8ER53_9BACT</name>
<evidence type="ECO:0008006" key="3">
    <source>
        <dbReference type="Google" id="ProtNLM"/>
    </source>
</evidence>